<dbReference type="AlphaFoldDB" id="A0A835L5A9"/>
<dbReference type="EMBL" id="JACKWZ010000097">
    <property type="protein sequence ID" value="KAF9416061.1"/>
    <property type="molecule type" value="Genomic_DNA"/>
</dbReference>
<organism evidence="1 2">
    <name type="scientific">Spodoptera exigua</name>
    <name type="common">Beet armyworm</name>
    <name type="synonym">Noctua fulgens</name>
    <dbReference type="NCBI Taxonomy" id="7107"/>
    <lineage>
        <taxon>Eukaryota</taxon>
        <taxon>Metazoa</taxon>
        <taxon>Ecdysozoa</taxon>
        <taxon>Arthropoda</taxon>
        <taxon>Hexapoda</taxon>
        <taxon>Insecta</taxon>
        <taxon>Pterygota</taxon>
        <taxon>Neoptera</taxon>
        <taxon>Endopterygota</taxon>
        <taxon>Lepidoptera</taxon>
        <taxon>Glossata</taxon>
        <taxon>Ditrysia</taxon>
        <taxon>Noctuoidea</taxon>
        <taxon>Noctuidae</taxon>
        <taxon>Amphipyrinae</taxon>
        <taxon>Spodoptera</taxon>
    </lineage>
</organism>
<gene>
    <name evidence="1" type="ORF">HW555_006473</name>
</gene>
<name>A0A835L5A9_SPOEX</name>
<dbReference type="Proteomes" id="UP000648187">
    <property type="component" value="Unassembled WGS sequence"/>
</dbReference>
<accession>A0A835L5A9</accession>
<sequence>MRGHHTYHNQIIKPDTIKSVCDHVRSFAPVESHYIRKSSTKLYLDGSLNISKMFQLYKDWFDSSDNNIYSSKAVTERQYRDIGFSFPKKTSVMFVIFFGTKVIPLIKKKKHTIHICRIKMKLVN</sequence>
<comment type="caution">
    <text evidence="1">The sequence shown here is derived from an EMBL/GenBank/DDBJ whole genome shotgun (WGS) entry which is preliminary data.</text>
</comment>
<evidence type="ECO:0000313" key="1">
    <source>
        <dbReference type="EMBL" id="KAF9416061.1"/>
    </source>
</evidence>
<evidence type="ECO:0000313" key="2">
    <source>
        <dbReference type="Proteomes" id="UP000648187"/>
    </source>
</evidence>
<proteinExistence type="predicted"/>
<protein>
    <submittedName>
        <fullName evidence="1">Uncharacterized protein</fullName>
    </submittedName>
</protein>
<reference evidence="1" key="1">
    <citation type="submission" date="2020-08" db="EMBL/GenBank/DDBJ databases">
        <title>Spodoptera exigua strain:BAW_Kor-Di-RS1 Genome sequencing and assembly.</title>
        <authorList>
            <person name="Kim J."/>
            <person name="Nam H.Y."/>
            <person name="Kwon M."/>
            <person name="Choi J.H."/>
            <person name="Cho S.R."/>
            <person name="Kim G.-H."/>
        </authorList>
    </citation>
    <scope>NUCLEOTIDE SEQUENCE</scope>
    <source>
        <strain evidence="1">BAW_Kor-Di-RS1</strain>
        <tissue evidence="1">Whole-body</tissue>
    </source>
</reference>
<keyword evidence="2" id="KW-1185">Reference proteome</keyword>